<dbReference type="InterPro" id="IPR023023">
    <property type="entry name" value="dNTPase_2"/>
</dbReference>
<dbReference type="PANTHER" id="PTHR11373">
    <property type="entry name" value="DEOXYNUCLEOSIDE TRIPHOSPHATE TRIPHOSPHOHYDROLASE"/>
    <property type="match status" value="1"/>
</dbReference>
<accession>A0A3B0RAU0</accession>
<dbReference type="GO" id="GO:0008832">
    <property type="term" value="F:dGTPase activity"/>
    <property type="evidence" value="ECO:0007669"/>
    <property type="project" value="TreeGrafter"/>
</dbReference>
<keyword evidence="1 3" id="KW-0378">Hydrolase</keyword>
<feature type="domain" description="HD" evidence="2">
    <location>
        <begin position="85"/>
        <end position="212"/>
    </location>
</feature>
<dbReference type="PANTHER" id="PTHR11373:SF43">
    <property type="entry name" value="DEOXYGUANOSINETRIPHOSPHATE TRIPHOSPHOHYDROLASE-LIKE PROTEIN"/>
    <property type="match status" value="1"/>
</dbReference>
<dbReference type="HAMAP" id="MF_01212">
    <property type="entry name" value="dGTPase_type2"/>
    <property type="match status" value="1"/>
</dbReference>
<evidence type="ECO:0000259" key="2">
    <source>
        <dbReference type="PROSITE" id="PS51831"/>
    </source>
</evidence>
<dbReference type="InterPro" id="IPR006261">
    <property type="entry name" value="dGTPase"/>
</dbReference>
<dbReference type="EMBL" id="UOEA01000080">
    <property type="protein sequence ID" value="VAV85068.1"/>
    <property type="molecule type" value="Genomic_DNA"/>
</dbReference>
<sequence>MNLAVRSTAQSVVMIRTTKELDKLLAPYAVKSSLSRGRRYEEDEHPFRNVFQRDRDRIIHSHAFRRLEYKTQVFVYHEGDHYRTRLTHTLEVSQISRTIARALGLNEDLAEAIALAHDLGHPPFGHVGEQTLDALLKGKGGFEHNEHSLKVVEVMEKRYPNFDGLNLSFEVREGIIKHNSEHDRPGAVEDYGADMPSLEAQIVDLADEIAYNNHDIDDGLSSQMIVPEQLLEVELWRENFDRISGELKGHDYKIHKYQTIRQLINIQATDLVETISRTIREEGISSVEEVRARSGALACFSSEMQAKNAKLKIFLMDNLYHHYRVLRMASKARKIITELFDIYTNDLRLLPPHFAGQASRVGKERLVCDYIAGMTDRYALDEHMRLLDPHEKV</sequence>
<dbReference type="NCBIfam" id="NF002326">
    <property type="entry name" value="PRK01286.1-1"/>
    <property type="match status" value="1"/>
</dbReference>
<dbReference type="Gene3D" id="1.10.3210.10">
    <property type="entry name" value="Hypothetical protein af1432"/>
    <property type="match status" value="1"/>
</dbReference>
<dbReference type="InterPro" id="IPR050135">
    <property type="entry name" value="dGTPase-like"/>
</dbReference>
<dbReference type="InterPro" id="IPR006674">
    <property type="entry name" value="HD_domain"/>
</dbReference>
<dbReference type="SUPFAM" id="SSF109604">
    <property type="entry name" value="HD-domain/PDEase-like"/>
    <property type="match status" value="1"/>
</dbReference>
<dbReference type="InterPro" id="IPR026875">
    <property type="entry name" value="PHydrolase_assoc_dom"/>
</dbReference>
<reference evidence="3" key="1">
    <citation type="submission" date="2018-06" db="EMBL/GenBank/DDBJ databases">
        <authorList>
            <person name="Zhirakovskaya E."/>
        </authorList>
    </citation>
    <scope>NUCLEOTIDE SEQUENCE</scope>
</reference>
<name>A0A3B0RAU0_9ZZZZ</name>
<dbReference type="Pfam" id="PF13286">
    <property type="entry name" value="HD_assoc"/>
    <property type="match status" value="1"/>
</dbReference>
<dbReference type="FunFam" id="1.10.3210.10:FF:000024">
    <property type="entry name" value="Deoxyguanosinetriphosphate triphosphohydrolase-like protein"/>
    <property type="match status" value="1"/>
</dbReference>
<organism evidence="3">
    <name type="scientific">hydrothermal vent metagenome</name>
    <dbReference type="NCBI Taxonomy" id="652676"/>
    <lineage>
        <taxon>unclassified sequences</taxon>
        <taxon>metagenomes</taxon>
        <taxon>ecological metagenomes</taxon>
    </lineage>
</organism>
<evidence type="ECO:0000313" key="3">
    <source>
        <dbReference type="EMBL" id="VAV85068.1"/>
    </source>
</evidence>
<dbReference type="CDD" id="cd00077">
    <property type="entry name" value="HDc"/>
    <property type="match status" value="1"/>
</dbReference>
<dbReference type="SMART" id="SM00471">
    <property type="entry name" value="HDc"/>
    <property type="match status" value="1"/>
</dbReference>
<gene>
    <name evidence="3" type="ORF">MNBD_DELTA01-427</name>
</gene>
<dbReference type="PROSITE" id="PS51831">
    <property type="entry name" value="HD"/>
    <property type="match status" value="1"/>
</dbReference>
<dbReference type="Pfam" id="PF01966">
    <property type="entry name" value="HD"/>
    <property type="match status" value="1"/>
</dbReference>
<protein>
    <submittedName>
        <fullName evidence="3">DNTP triphosphohydrolase, broad substrate specificity</fullName>
    </submittedName>
</protein>
<dbReference type="NCBIfam" id="TIGR01353">
    <property type="entry name" value="dGTP_triPase"/>
    <property type="match status" value="1"/>
</dbReference>
<dbReference type="AlphaFoldDB" id="A0A3B0RAU0"/>
<evidence type="ECO:0000256" key="1">
    <source>
        <dbReference type="ARBA" id="ARBA00022801"/>
    </source>
</evidence>
<proteinExistence type="inferred from homology"/>
<dbReference type="InterPro" id="IPR003607">
    <property type="entry name" value="HD/PDEase_dom"/>
</dbReference>
<dbReference type="GO" id="GO:0006203">
    <property type="term" value="P:dGTP catabolic process"/>
    <property type="evidence" value="ECO:0007669"/>
    <property type="project" value="TreeGrafter"/>
</dbReference>